<dbReference type="InterPro" id="IPR027417">
    <property type="entry name" value="P-loop_NTPase"/>
</dbReference>
<dbReference type="EMBL" id="JADEXS010000243">
    <property type="protein sequence ID" value="MBE9024235.1"/>
    <property type="molecule type" value="Genomic_DNA"/>
</dbReference>
<comment type="caution">
    <text evidence="1">The sequence shown here is derived from an EMBL/GenBank/DDBJ whole genome shotgun (WGS) entry which is preliminary data.</text>
</comment>
<evidence type="ECO:0000313" key="2">
    <source>
        <dbReference type="Proteomes" id="UP000622533"/>
    </source>
</evidence>
<name>A0A8J6ZY92_DESMC</name>
<protein>
    <submittedName>
        <fullName evidence="1">ATP-binding protein</fullName>
    </submittedName>
</protein>
<evidence type="ECO:0000313" key="1">
    <source>
        <dbReference type="EMBL" id="MBE9024235.1"/>
    </source>
</evidence>
<accession>A0A8J6ZY92</accession>
<keyword evidence="1" id="KW-0547">Nucleotide-binding</keyword>
<gene>
    <name evidence="1" type="ORF">IQ276_17950</name>
</gene>
<dbReference type="GO" id="GO:0005524">
    <property type="term" value="F:ATP binding"/>
    <property type="evidence" value="ECO:0007669"/>
    <property type="project" value="UniProtKB-KW"/>
</dbReference>
<dbReference type="Gene3D" id="3.40.50.300">
    <property type="entry name" value="P-loop containing nucleotide triphosphate hydrolases"/>
    <property type="match status" value="1"/>
</dbReference>
<dbReference type="SUPFAM" id="SSF52540">
    <property type="entry name" value="P-loop containing nucleoside triphosphate hydrolases"/>
    <property type="match status" value="1"/>
</dbReference>
<dbReference type="Proteomes" id="UP000622533">
    <property type="component" value="Unassembled WGS sequence"/>
</dbReference>
<sequence length="699" mass="79920">MASINDIIKREVNPFDLVNLKTGNFWGQNQELESVVESIHQEAITEIEGFLDLVARDNRSRTVLLVGDAGSGKSYLLSRLKHTFNSKAFFAYIGPWVDNDYMWRHLLRNTVDSLIQVPEGQEESQLILWLKNLSIFTKTNLKKQLFNDSFWQLLLGDRQKFINHLKKTYLKAGIYNPDVFFGVLHDLTDPELYPLACEWLRGDNLSEESMQALRLRHCIDAEDAAKNILANFGKISSATQPIVLCFDQVETLPNWTSNPQPLFNINTTIHSENLKNFLIIISIVTNGYKQSYRYIQQSDKARIDRLVSLKPINLNQAEALWAYRLQSIHQQANPKPDLPIFPLNRQLLQENFPGGKTMPRTAFIIGRLEYQEYKLFLLKEIIVINIPSKTPEQSKGQPRLIDIKIVKNDFPPNINDQQKEQAEFQLIWQQEYKKVQDKIAKISLLAAPDLIRMVQETLEALQVQTIKPKLISGTYASYSLSYQLPSKRENIGIVWTEDANMNSFYNVMNACQRAIQNNLCQTLYLIRIASVGNAKLVGNQIYSQIFTGTKHIHLKPNLASVHYLATYHSLVNSSLAQELVVAGKAITLSALQSLIRESKILEQCTLLQDLGILAKQQPEKINVNKTKDLRPVKDFLLNLVKTQGYMGVPTLISQGVSQFSYVEETETKHLIDLLCQENKVKIINPKSKLEDQLIRLLTN</sequence>
<dbReference type="AlphaFoldDB" id="A0A8J6ZY92"/>
<keyword evidence="1" id="KW-0067">ATP-binding</keyword>
<organism evidence="1 2">
    <name type="scientific">Desmonostoc muscorum LEGE 12446</name>
    <dbReference type="NCBI Taxonomy" id="1828758"/>
    <lineage>
        <taxon>Bacteria</taxon>
        <taxon>Bacillati</taxon>
        <taxon>Cyanobacteriota</taxon>
        <taxon>Cyanophyceae</taxon>
        <taxon>Nostocales</taxon>
        <taxon>Nostocaceae</taxon>
        <taxon>Desmonostoc</taxon>
    </lineage>
</organism>
<keyword evidence="2" id="KW-1185">Reference proteome</keyword>
<proteinExistence type="predicted"/>
<dbReference type="RefSeq" id="WP_193918482.1">
    <property type="nucleotide sequence ID" value="NZ_JADEXS020000001.1"/>
</dbReference>
<reference evidence="1" key="1">
    <citation type="submission" date="2020-10" db="EMBL/GenBank/DDBJ databases">
        <authorList>
            <person name="Castelo-Branco R."/>
            <person name="Eusebio N."/>
            <person name="Adriana R."/>
            <person name="Vieira A."/>
            <person name="Brugerolle De Fraissinette N."/>
            <person name="Rezende De Castro R."/>
            <person name="Schneider M.P."/>
            <person name="Vasconcelos V."/>
            <person name="Leao P.N."/>
        </authorList>
    </citation>
    <scope>NUCLEOTIDE SEQUENCE</scope>
    <source>
        <strain evidence="1">LEGE 12446</strain>
    </source>
</reference>